<sequence>MITYLYDVGKSHASAGRLTGQLCRVGGYSSGAMPAYPENARECRLNFAVWVKLSDNDWTY</sequence>
<dbReference type="EMBL" id="CP091244">
    <property type="protein sequence ID" value="UJS23795.1"/>
    <property type="molecule type" value="Genomic_DNA"/>
</dbReference>
<organism evidence="1 2">
    <name type="scientific">Thiothrix winogradskyi</name>
    <dbReference type="NCBI Taxonomy" id="96472"/>
    <lineage>
        <taxon>Bacteria</taxon>
        <taxon>Pseudomonadati</taxon>
        <taxon>Pseudomonadota</taxon>
        <taxon>Gammaproteobacteria</taxon>
        <taxon>Thiotrichales</taxon>
        <taxon>Thiotrichaceae</taxon>
        <taxon>Thiothrix</taxon>
    </lineage>
</organism>
<evidence type="ECO:0000313" key="1">
    <source>
        <dbReference type="EMBL" id="UJS23795.1"/>
    </source>
</evidence>
<evidence type="ECO:0000313" key="2">
    <source>
        <dbReference type="Proteomes" id="UP001054801"/>
    </source>
</evidence>
<name>A0ABY3SYH9_9GAMM</name>
<keyword evidence="2" id="KW-1185">Reference proteome</keyword>
<proteinExistence type="predicted"/>
<reference evidence="1" key="1">
    <citation type="journal article" date="2022" name="Microorganisms">
        <title>Two New Species of Filamentous Sulfur Bacteria of the Genus Thiothrix, Thiothrix winogradskyi sp. nov. and 'Candidatus Thiothrix sulfatifontis' sp. nov.</title>
        <authorList>
            <person name="Ravin N.V."/>
            <person name="Rossetti S."/>
            <person name="Beletsky A.V."/>
            <person name="Kadnikov V.V."/>
            <person name="Rudenko T.S."/>
            <person name="Smolyakov D.D."/>
            <person name="Moskvitina M.I."/>
            <person name="Gureeva M.V."/>
            <person name="Mardanov A.V."/>
            <person name="Grabovich M.Y."/>
        </authorList>
    </citation>
    <scope>NUCLEOTIDE SEQUENCE</scope>
    <source>
        <strain evidence="1">CT3</strain>
    </source>
</reference>
<accession>A0ABY3SYH9</accession>
<dbReference type="Proteomes" id="UP001054801">
    <property type="component" value="Chromosome"/>
</dbReference>
<dbReference type="RefSeq" id="WP_236498002.1">
    <property type="nucleotide sequence ID" value="NZ_CP091244.1"/>
</dbReference>
<gene>
    <name evidence="1" type="ORF">L2Y54_17920</name>
</gene>
<protein>
    <submittedName>
        <fullName evidence="1">Uncharacterized protein</fullName>
    </submittedName>
</protein>